<dbReference type="InterPro" id="IPR029058">
    <property type="entry name" value="AB_hydrolase_fold"/>
</dbReference>
<feature type="signal peptide" evidence="3">
    <location>
        <begin position="1"/>
        <end position="26"/>
    </location>
</feature>
<evidence type="ECO:0000256" key="2">
    <source>
        <dbReference type="ARBA" id="ARBA00022801"/>
    </source>
</evidence>
<dbReference type="Pfam" id="PF00135">
    <property type="entry name" value="COesterase"/>
    <property type="match status" value="1"/>
</dbReference>
<dbReference type="InterPro" id="IPR019826">
    <property type="entry name" value="Carboxylesterase_B_AS"/>
</dbReference>
<dbReference type="AlphaFoldDB" id="A0A8H6X7V1"/>
<dbReference type="Gene3D" id="3.40.50.1820">
    <property type="entry name" value="alpha/beta hydrolase"/>
    <property type="match status" value="1"/>
</dbReference>
<dbReference type="InterPro" id="IPR050309">
    <property type="entry name" value="Type-B_Carboxylest/Lipase"/>
</dbReference>
<keyword evidence="2" id="KW-0378">Hydrolase</keyword>
<evidence type="ECO:0000256" key="3">
    <source>
        <dbReference type="SAM" id="SignalP"/>
    </source>
</evidence>
<evidence type="ECO:0000313" key="5">
    <source>
        <dbReference type="EMBL" id="KAF7335737.1"/>
    </source>
</evidence>
<evidence type="ECO:0000313" key="6">
    <source>
        <dbReference type="Proteomes" id="UP000620124"/>
    </source>
</evidence>
<proteinExistence type="inferred from homology"/>
<comment type="similarity">
    <text evidence="1">Belongs to the type-B carboxylesterase/lipase family.</text>
</comment>
<feature type="chain" id="PRO_5034104302" evidence="3">
    <location>
        <begin position="27"/>
        <end position="709"/>
    </location>
</feature>
<gene>
    <name evidence="5" type="ORF">MVEN_02229400</name>
</gene>
<dbReference type="PROSITE" id="PS00122">
    <property type="entry name" value="CARBOXYLESTERASE_B_1"/>
    <property type="match status" value="1"/>
</dbReference>
<dbReference type="GO" id="GO:0016787">
    <property type="term" value="F:hydrolase activity"/>
    <property type="evidence" value="ECO:0007669"/>
    <property type="project" value="UniProtKB-KW"/>
</dbReference>
<dbReference type="InterPro" id="IPR019819">
    <property type="entry name" value="Carboxylesterase_B_CS"/>
</dbReference>
<feature type="domain" description="Carboxylesterase type B" evidence="4">
    <location>
        <begin position="175"/>
        <end position="452"/>
    </location>
</feature>
<keyword evidence="3" id="KW-0732">Signal</keyword>
<accession>A0A8H6X7V1</accession>
<evidence type="ECO:0000256" key="1">
    <source>
        <dbReference type="ARBA" id="ARBA00005964"/>
    </source>
</evidence>
<dbReference type="EMBL" id="JACAZI010000024">
    <property type="protein sequence ID" value="KAF7335737.1"/>
    <property type="molecule type" value="Genomic_DNA"/>
</dbReference>
<dbReference type="PANTHER" id="PTHR11559">
    <property type="entry name" value="CARBOXYLESTERASE"/>
    <property type="match status" value="1"/>
</dbReference>
<dbReference type="SUPFAM" id="SSF53474">
    <property type="entry name" value="alpha/beta-Hydrolases"/>
    <property type="match status" value="1"/>
</dbReference>
<keyword evidence="6" id="KW-1185">Reference proteome</keyword>
<reference evidence="5" key="1">
    <citation type="submission" date="2020-05" db="EMBL/GenBank/DDBJ databases">
        <title>Mycena genomes resolve the evolution of fungal bioluminescence.</title>
        <authorList>
            <person name="Tsai I.J."/>
        </authorList>
    </citation>
    <scope>NUCLEOTIDE SEQUENCE</scope>
    <source>
        <strain evidence="5">CCC161011</strain>
    </source>
</reference>
<dbReference type="OrthoDB" id="408631at2759"/>
<dbReference type="InterPro" id="IPR002018">
    <property type="entry name" value="CarbesteraseB"/>
</dbReference>
<dbReference type="Proteomes" id="UP000620124">
    <property type="component" value="Unassembled WGS sequence"/>
</dbReference>
<organism evidence="5 6">
    <name type="scientific">Mycena venus</name>
    <dbReference type="NCBI Taxonomy" id="2733690"/>
    <lineage>
        <taxon>Eukaryota</taxon>
        <taxon>Fungi</taxon>
        <taxon>Dikarya</taxon>
        <taxon>Basidiomycota</taxon>
        <taxon>Agaricomycotina</taxon>
        <taxon>Agaricomycetes</taxon>
        <taxon>Agaricomycetidae</taxon>
        <taxon>Agaricales</taxon>
        <taxon>Marasmiineae</taxon>
        <taxon>Mycenaceae</taxon>
        <taxon>Mycena</taxon>
    </lineage>
</organism>
<sequence length="709" mass="77229">MSTSANAAMLSKKTLLLCLYVSLARAAIPSSATVGSDLWMLFQNDLDWHTTAEHESSILLSARTHTDAISACAELNENLAPTNGTFFHSDIEKTLAYVSLENGASPSQKYWVGGSTSSHSQLCPTVSTTGLSTAACAEELPVLCANSAPNKISNQTDLSPTWQVRVNSGKLSVTGTRDHLSFRFLGIPYANEPARWTYSSVYTGPPTISALNFGSPCAQNNLNGNEDCLFLNIFTPFLPGQPSSLSKLKPVMFWIHGGAFTGGEGSDSIYDGGSLVSRGDVVVVTINYRLGALGFLALDDGVTNGNYGLADQITALKWVQAHIASFGGDPSRVTIFGQSAGAIAQSNLAGFAYASTYSEYFTIEQEVEVAAGKFVVEVGCGNGTSAEVLACLRKVPWQTLQTAADAPRYVVVDGTFIKRDRLSVDGKGPIASNAHVIFGWMAGDGADFAGSYPQSTTTQMLSIEGIPCVPRRLWMRALTARAELRRISQTLSSSRDYFPDRQLATRPWTRLTLRPALRATGEFVYVNNLLAPVIIWPFLIFNSCLDQATAHSAALHNVFQSIWTYEFRRSYMGFEPIPAICDPPVTPTHPFGDPSLPYFQCHSGELYFNFGTLGQSSLPFRDEHDLPFEQVTVDAWTAFARTYNPNPSAAFLAARGYTTTAAVIREWGPWEDVKTQTPVRVLAWPSSGSEWLEQEQCNLLGFPLDFYEH</sequence>
<comment type="caution">
    <text evidence="5">The sequence shown here is derived from an EMBL/GenBank/DDBJ whole genome shotgun (WGS) entry which is preliminary data.</text>
</comment>
<dbReference type="PROSITE" id="PS00941">
    <property type="entry name" value="CARBOXYLESTERASE_B_2"/>
    <property type="match status" value="1"/>
</dbReference>
<name>A0A8H6X7V1_9AGAR</name>
<protein>
    <submittedName>
        <fullName evidence="5">Cholinesterase</fullName>
    </submittedName>
</protein>
<evidence type="ECO:0000259" key="4">
    <source>
        <dbReference type="Pfam" id="PF00135"/>
    </source>
</evidence>